<dbReference type="Proteomes" id="UP000232673">
    <property type="component" value="Unassembled WGS sequence"/>
</dbReference>
<evidence type="ECO:0000313" key="5">
    <source>
        <dbReference type="EMBL" id="PKD21097.1"/>
    </source>
</evidence>
<dbReference type="InterPro" id="IPR051685">
    <property type="entry name" value="Ycf3/AcsC/BcsC/TPR_MFPF"/>
</dbReference>
<proteinExistence type="predicted"/>
<dbReference type="PANTHER" id="PTHR44943">
    <property type="entry name" value="CELLULOSE SYNTHASE OPERON PROTEIN C"/>
    <property type="match status" value="1"/>
</dbReference>
<keyword evidence="2 3" id="KW-0802">TPR repeat</keyword>
<keyword evidence="6" id="KW-1185">Reference proteome</keyword>
<dbReference type="STRING" id="447422.SAMN05660903_02411"/>
<dbReference type="PROSITE" id="PS50293">
    <property type="entry name" value="TPR_REGION"/>
    <property type="match status" value="2"/>
</dbReference>
<accession>A0A2N0U274</accession>
<name>A0A2N0U274_9FLAO</name>
<dbReference type="SUPFAM" id="SSF48452">
    <property type="entry name" value="TPR-like"/>
    <property type="match status" value="1"/>
</dbReference>
<dbReference type="Pfam" id="PF00515">
    <property type="entry name" value="TPR_1"/>
    <property type="match status" value="1"/>
</dbReference>
<dbReference type="InterPro" id="IPR019734">
    <property type="entry name" value="TPR_rpt"/>
</dbReference>
<feature type="repeat" description="TPR" evidence="3">
    <location>
        <begin position="185"/>
        <end position="218"/>
    </location>
</feature>
<dbReference type="Pfam" id="PF07719">
    <property type="entry name" value="TPR_2"/>
    <property type="match status" value="1"/>
</dbReference>
<dbReference type="EMBL" id="LKTS01000002">
    <property type="protein sequence ID" value="PKD21097.1"/>
    <property type="molecule type" value="Genomic_DNA"/>
</dbReference>
<evidence type="ECO:0000256" key="4">
    <source>
        <dbReference type="SAM" id="SignalP"/>
    </source>
</evidence>
<dbReference type="InterPro" id="IPR013105">
    <property type="entry name" value="TPR_2"/>
</dbReference>
<feature type="chain" id="PRO_5014664404" evidence="4">
    <location>
        <begin position="19"/>
        <end position="381"/>
    </location>
</feature>
<reference evidence="5 6" key="1">
    <citation type="submission" date="2015-10" db="EMBL/GenBank/DDBJ databases">
        <title>Draft genome sequence of Salegentibacter salinarum KCTC 12975.</title>
        <authorList>
            <person name="Lin W."/>
            <person name="Zheng Q."/>
        </authorList>
    </citation>
    <scope>NUCLEOTIDE SEQUENCE [LARGE SCALE GENOMIC DNA]</scope>
    <source>
        <strain evidence="5 6">KCTC 12975</strain>
    </source>
</reference>
<dbReference type="Gene3D" id="1.25.40.10">
    <property type="entry name" value="Tetratricopeptide repeat domain"/>
    <property type="match status" value="3"/>
</dbReference>
<feature type="repeat" description="TPR" evidence="3">
    <location>
        <begin position="219"/>
        <end position="252"/>
    </location>
</feature>
<dbReference type="PROSITE" id="PS50005">
    <property type="entry name" value="TPR"/>
    <property type="match status" value="4"/>
</dbReference>
<keyword evidence="1" id="KW-0677">Repeat</keyword>
<keyword evidence="4" id="KW-0732">Signal</keyword>
<feature type="repeat" description="TPR" evidence="3">
    <location>
        <begin position="50"/>
        <end position="83"/>
    </location>
</feature>
<gene>
    <name evidence="5" type="ORF">APR41_11820</name>
</gene>
<dbReference type="Pfam" id="PF13181">
    <property type="entry name" value="TPR_8"/>
    <property type="match status" value="1"/>
</dbReference>
<evidence type="ECO:0000256" key="1">
    <source>
        <dbReference type="ARBA" id="ARBA00022737"/>
    </source>
</evidence>
<feature type="repeat" description="TPR" evidence="3">
    <location>
        <begin position="288"/>
        <end position="321"/>
    </location>
</feature>
<dbReference type="PANTHER" id="PTHR44943:SF8">
    <property type="entry name" value="TPR REPEAT-CONTAINING PROTEIN MJ0263"/>
    <property type="match status" value="1"/>
</dbReference>
<dbReference type="SMART" id="SM00028">
    <property type="entry name" value="TPR"/>
    <property type="match status" value="5"/>
</dbReference>
<protein>
    <submittedName>
        <fullName evidence="5">Uncharacterized protein</fullName>
    </submittedName>
</protein>
<dbReference type="InterPro" id="IPR011990">
    <property type="entry name" value="TPR-like_helical_dom_sf"/>
</dbReference>
<evidence type="ECO:0000256" key="2">
    <source>
        <dbReference type="ARBA" id="ARBA00022803"/>
    </source>
</evidence>
<evidence type="ECO:0000256" key="3">
    <source>
        <dbReference type="PROSITE-ProRule" id="PRU00339"/>
    </source>
</evidence>
<comment type="caution">
    <text evidence="5">The sequence shown here is derived from an EMBL/GenBank/DDBJ whole genome shotgun (WGS) entry which is preliminary data.</text>
</comment>
<evidence type="ECO:0000313" key="6">
    <source>
        <dbReference type="Proteomes" id="UP000232673"/>
    </source>
</evidence>
<organism evidence="5 6">
    <name type="scientific">Salegentibacter salinarum</name>
    <dbReference type="NCBI Taxonomy" id="447422"/>
    <lineage>
        <taxon>Bacteria</taxon>
        <taxon>Pseudomonadati</taxon>
        <taxon>Bacteroidota</taxon>
        <taxon>Flavobacteriia</taxon>
        <taxon>Flavobacteriales</taxon>
        <taxon>Flavobacteriaceae</taxon>
        <taxon>Salegentibacter</taxon>
    </lineage>
</organism>
<feature type="signal peptide" evidence="4">
    <location>
        <begin position="1"/>
        <end position="18"/>
    </location>
</feature>
<dbReference type="AlphaFoldDB" id="A0A2N0U274"/>
<sequence length="381" mass="44017">MNKFSFIIILMLAFKAEAQTSALAISDSLYVVGEYSEAIEKLQEINPQTEKTYLKLAKNYAANRQPEIALENYKKVLGQNPDRILTTIDYGELLVKTGKLEAADSLFKVLNQKYPKNAGFKYQQGLIREKLKDSTAIHFFTYTIMLDTTHQAALYKVAKDKLRNRQYTMAEHYSKRGLRANSNNPSLLSILAQTYSSLKLYKEALQPYEKLIELGQDSEFIYNKLGFAYYRLKDYEKAIINYNKALEFEDRNSATHYTLGKLYALTGDLDKSETHLLMSILIKKQPVDAEYLSLGLTYKMQEKYKDALDYFNKALEENPDNERALYERAVAADNYLEDDSTVIKYYLAYFNKYESIGNDGMLYRAKTRASDLKKKMHLAEN</sequence>